<keyword evidence="2" id="KW-1185">Reference proteome</keyword>
<organism evidence="1 2">
    <name type="scientific">Heterostelium pallidum (strain ATCC 26659 / Pp 5 / PN500)</name>
    <name type="common">Cellular slime mold</name>
    <name type="synonym">Polysphondylium pallidum</name>
    <dbReference type="NCBI Taxonomy" id="670386"/>
    <lineage>
        <taxon>Eukaryota</taxon>
        <taxon>Amoebozoa</taxon>
        <taxon>Evosea</taxon>
        <taxon>Eumycetozoa</taxon>
        <taxon>Dictyostelia</taxon>
        <taxon>Acytosteliales</taxon>
        <taxon>Acytosteliaceae</taxon>
        <taxon>Heterostelium</taxon>
    </lineage>
</organism>
<dbReference type="EMBL" id="ADBJ01000002">
    <property type="protein sequence ID" value="EFA86394.1"/>
    <property type="molecule type" value="Genomic_DNA"/>
</dbReference>
<evidence type="ECO:0000313" key="1">
    <source>
        <dbReference type="EMBL" id="EFA86394.1"/>
    </source>
</evidence>
<dbReference type="Proteomes" id="UP000001396">
    <property type="component" value="Unassembled WGS sequence"/>
</dbReference>
<proteinExistence type="predicted"/>
<accession>D3AVS1</accession>
<evidence type="ECO:0000313" key="2">
    <source>
        <dbReference type="Proteomes" id="UP000001396"/>
    </source>
</evidence>
<evidence type="ECO:0008006" key="3">
    <source>
        <dbReference type="Google" id="ProtNLM"/>
    </source>
</evidence>
<name>D3AVS1_HETP5</name>
<dbReference type="GeneID" id="31355720"/>
<dbReference type="RefSeq" id="XP_020438499.1">
    <property type="nucleotide sequence ID" value="XM_020571225.1"/>
</dbReference>
<gene>
    <name evidence="1" type="ORF">PPL_00186</name>
</gene>
<comment type="caution">
    <text evidence="1">The sequence shown here is derived from an EMBL/GenBank/DDBJ whole genome shotgun (WGS) entry which is preliminary data.</text>
</comment>
<dbReference type="InParanoid" id="D3AVS1"/>
<dbReference type="AlphaFoldDB" id="D3AVS1"/>
<protein>
    <recommendedName>
        <fullName evidence="3">Ankyrin repeat protein</fullName>
    </recommendedName>
</protein>
<reference evidence="1 2" key="1">
    <citation type="journal article" date="2011" name="Genome Res.">
        <title>Phylogeny-wide analysis of social amoeba genomes highlights ancient origins for complex intercellular communication.</title>
        <authorList>
            <person name="Heidel A.J."/>
            <person name="Lawal H.M."/>
            <person name="Felder M."/>
            <person name="Schilde C."/>
            <person name="Helps N.R."/>
            <person name="Tunggal B."/>
            <person name="Rivero F."/>
            <person name="John U."/>
            <person name="Schleicher M."/>
            <person name="Eichinger L."/>
            <person name="Platzer M."/>
            <person name="Noegel A.A."/>
            <person name="Schaap P."/>
            <person name="Gloeckner G."/>
        </authorList>
    </citation>
    <scope>NUCLEOTIDE SEQUENCE [LARGE SCALE GENOMIC DNA]</scope>
    <source>
        <strain evidence="2">ATCC 26659 / Pp 5 / PN500</strain>
    </source>
</reference>
<sequence>MIEWLAEHRSEDREFSNMYYGAVTGGHLDVVQYLLDINEPIRSAHMRVMTWSPLTFYQSIFDRVDLFSTLSTHSLLLLSISFK</sequence>